<proteinExistence type="predicted"/>
<comment type="caution">
    <text evidence="1">The sequence shown here is derived from an EMBL/GenBank/DDBJ whole genome shotgun (WGS) entry which is preliminary data.</text>
</comment>
<gene>
    <name evidence="1" type="ORF">S01H4_36169</name>
</gene>
<name>X1BKA6_9ZZZZ</name>
<accession>X1BKA6</accession>
<evidence type="ECO:0000313" key="1">
    <source>
        <dbReference type="EMBL" id="GAG84498.1"/>
    </source>
</evidence>
<organism evidence="1">
    <name type="scientific">marine sediment metagenome</name>
    <dbReference type="NCBI Taxonomy" id="412755"/>
    <lineage>
        <taxon>unclassified sequences</taxon>
        <taxon>metagenomes</taxon>
        <taxon>ecological metagenomes</taxon>
    </lineage>
</organism>
<protein>
    <submittedName>
        <fullName evidence="1">Uncharacterized protein</fullName>
    </submittedName>
</protein>
<feature type="non-terminal residue" evidence="1">
    <location>
        <position position="1"/>
    </location>
</feature>
<reference evidence="1" key="1">
    <citation type="journal article" date="2014" name="Front. Microbiol.">
        <title>High frequency of phylogenetically diverse reductive dehalogenase-homologous genes in deep subseafloor sedimentary metagenomes.</title>
        <authorList>
            <person name="Kawai M."/>
            <person name="Futagami T."/>
            <person name="Toyoda A."/>
            <person name="Takaki Y."/>
            <person name="Nishi S."/>
            <person name="Hori S."/>
            <person name="Arai W."/>
            <person name="Tsubouchi T."/>
            <person name="Morono Y."/>
            <person name="Uchiyama I."/>
            <person name="Ito T."/>
            <person name="Fujiyama A."/>
            <person name="Inagaki F."/>
            <person name="Takami H."/>
        </authorList>
    </citation>
    <scope>NUCLEOTIDE SEQUENCE</scope>
    <source>
        <strain evidence="1">Expedition CK06-06</strain>
    </source>
</reference>
<sequence length="176" mass="19399">ITISIFYGDIDSGEGIASQYVTHRVWNGTVNVLSYLYNVTGQPGYYTIIVPAQQFGGLGLQNFTVFFNWTGPVSTYQDSYLNTAANIVGEDSQLTLLITAEPTPYLENMTYTLFYAAVNGTGISNITSNVYVSIEFVGETIDLSQVTIWEINQITDPGNTECYVVQVLCGRWGLVI</sequence>
<dbReference type="AlphaFoldDB" id="X1BKA6"/>
<dbReference type="EMBL" id="BART01019307">
    <property type="protein sequence ID" value="GAG84498.1"/>
    <property type="molecule type" value="Genomic_DNA"/>
</dbReference>